<accession>A0A1I8NUS8</accession>
<comment type="function">
    <text evidence="8">Required for box C/D snoRNAs accumulation involved in snoRNA processing, snoRNA transport to the nucleolus and ribosome biogenesis.</text>
</comment>
<evidence type="ECO:0000313" key="16">
    <source>
        <dbReference type="EnsemblMetazoa" id="SCAU002221-PD"/>
    </source>
</evidence>
<dbReference type="InterPro" id="IPR007529">
    <property type="entry name" value="Znf_HIT"/>
</dbReference>
<evidence type="ECO:0000256" key="11">
    <source>
        <dbReference type="ARBA" id="ARBA00068630"/>
    </source>
</evidence>
<dbReference type="Proteomes" id="UP000095300">
    <property type="component" value="Unassembled WGS sequence"/>
</dbReference>
<keyword evidence="3" id="KW-0597">Phosphoprotein</keyword>
<reference evidence="17" key="1">
    <citation type="submission" date="2015-05" db="EMBL/GenBank/DDBJ databases">
        <authorList>
            <person name="Wilson R.K."/>
            <person name="Warren W.C."/>
            <person name="Olafson P."/>
        </authorList>
    </citation>
    <scope>NUCLEOTIDE SEQUENCE [LARGE SCALE GENOMIC DNA]</scope>
    <source>
        <strain evidence="17">USDA</strain>
    </source>
</reference>
<gene>
    <name evidence="16" type="primary">106085632</name>
</gene>
<evidence type="ECO:0000256" key="2">
    <source>
        <dbReference type="ARBA" id="ARBA00022517"/>
    </source>
</evidence>
<dbReference type="GO" id="GO:0000492">
    <property type="term" value="P:box C/D snoRNP assembly"/>
    <property type="evidence" value="ECO:0007669"/>
    <property type="project" value="TreeGrafter"/>
</dbReference>
<evidence type="ECO:0000256" key="5">
    <source>
        <dbReference type="ARBA" id="ARBA00022771"/>
    </source>
</evidence>
<dbReference type="Pfam" id="PF04438">
    <property type="entry name" value="zf-HIT"/>
    <property type="match status" value="1"/>
</dbReference>
<organism evidence="16 17">
    <name type="scientific">Stomoxys calcitrans</name>
    <name type="common">Stable fly</name>
    <name type="synonym">Conops calcitrans</name>
    <dbReference type="NCBI Taxonomy" id="35570"/>
    <lineage>
        <taxon>Eukaryota</taxon>
        <taxon>Metazoa</taxon>
        <taxon>Ecdysozoa</taxon>
        <taxon>Arthropoda</taxon>
        <taxon>Hexapoda</taxon>
        <taxon>Insecta</taxon>
        <taxon>Pterygota</taxon>
        <taxon>Neoptera</taxon>
        <taxon>Endopterygota</taxon>
        <taxon>Diptera</taxon>
        <taxon>Brachycera</taxon>
        <taxon>Muscomorpha</taxon>
        <taxon>Muscoidea</taxon>
        <taxon>Muscidae</taxon>
        <taxon>Stomoxys</taxon>
    </lineage>
</organism>
<keyword evidence="7" id="KW-0832">Ubl conjugation</keyword>
<keyword evidence="1" id="KW-1017">Isopeptide bond</keyword>
<feature type="domain" description="HIT-type" evidence="15">
    <location>
        <begin position="66"/>
        <end position="100"/>
    </location>
</feature>
<dbReference type="GO" id="GO:0070761">
    <property type="term" value="C:pre-snoRNP complex"/>
    <property type="evidence" value="ECO:0007669"/>
    <property type="project" value="TreeGrafter"/>
</dbReference>
<protein>
    <recommendedName>
        <fullName evidence="11">Box C/D snoRNA protein 1</fullName>
    </recommendedName>
    <alternativeName>
        <fullName evidence="12">Zinc finger HIT domain-containing protein 6</fullName>
    </alternativeName>
</protein>
<evidence type="ECO:0000256" key="6">
    <source>
        <dbReference type="ARBA" id="ARBA00022833"/>
    </source>
</evidence>
<evidence type="ECO:0000259" key="15">
    <source>
        <dbReference type="PROSITE" id="PS51083"/>
    </source>
</evidence>
<evidence type="ECO:0000256" key="7">
    <source>
        <dbReference type="ARBA" id="ARBA00022843"/>
    </source>
</evidence>
<sequence length="408" mass="48785">MKRLCSPPYNTQEPVVLKKIAHDNNNEDKTDDHSNTANDPISDVDEDDLVTGQKESIDFPTRLGKCEVCAALEARYTCPKCEVKTCCLNCVRIHKKELECDGIRDRTKFIPLKDMTKMDFMSDYYFLEECTRYVEDRKGDRVKRYTRYNCELPIHLYRLRQAAKDRKCTLKILVQNFERHKENTTYYDWKTKKIWWRIKWIFVNAGSLCYVDEKCLEDRYLRDLLDKYVNKESEEEVPEKRKLEYYQSKGVQRLKVLLKSEGIKKCKDRFYLLDVNKTLKENLRGKTLVEYPCIYISYEEDASGFDVIDSDEDVEAVTKQHLDNLETYRQAVLEKQRREKDKSSSTDEEEDANDIIAMQKLQKETRRKERQRKREEYERKQNNNFLFTDEQLMEVLSSTTEDEEDQDQ</sequence>
<dbReference type="GO" id="GO:0008270">
    <property type="term" value="F:zinc ion binding"/>
    <property type="evidence" value="ECO:0007669"/>
    <property type="project" value="UniProtKB-UniRule"/>
</dbReference>
<evidence type="ECO:0000256" key="13">
    <source>
        <dbReference type="PROSITE-ProRule" id="PRU00453"/>
    </source>
</evidence>
<evidence type="ECO:0000256" key="4">
    <source>
        <dbReference type="ARBA" id="ARBA00022723"/>
    </source>
</evidence>
<dbReference type="PANTHER" id="PTHR13483">
    <property type="entry name" value="BOX C_D SNORNA PROTEIN 1-RELATED"/>
    <property type="match status" value="1"/>
</dbReference>
<keyword evidence="6" id="KW-0862">Zinc</keyword>
<evidence type="ECO:0000256" key="9">
    <source>
        <dbReference type="ARBA" id="ARBA00049654"/>
    </source>
</evidence>
<comment type="similarity">
    <text evidence="9">Belongs to the BCD1 family.</text>
</comment>
<dbReference type="EnsemblMetazoa" id="SCAU002221-RA">
    <property type="protein sequence ID" value="SCAU002221-PA"/>
    <property type="gene ID" value="SCAU002221"/>
</dbReference>
<feature type="compositionally biased region" description="Basic and acidic residues" evidence="14">
    <location>
        <begin position="20"/>
        <end position="34"/>
    </location>
</feature>
<evidence type="ECO:0000256" key="8">
    <source>
        <dbReference type="ARBA" id="ARBA00049598"/>
    </source>
</evidence>
<dbReference type="EnsemblMetazoa" id="SCAU002221-RB">
    <property type="protein sequence ID" value="SCAU002221-PB"/>
    <property type="gene ID" value="SCAU002221"/>
</dbReference>
<dbReference type="VEuPathDB" id="VectorBase:SCAU002221"/>
<dbReference type="InterPro" id="IPR051639">
    <property type="entry name" value="BCD1"/>
</dbReference>
<dbReference type="FunFam" id="3.30.60.190:FF:000001">
    <property type="entry name" value="box C/D snoRNA protein 1"/>
    <property type="match status" value="1"/>
</dbReference>
<evidence type="ECO:0000256" key="14">
    <source>
        <dbReference type="SAM" id="MobiDB-lite"/>
    </source>
</evidence>
<evidence type="ECO:0000256" key="12">
    <source>
        <dbReference type="ARBA" id="ARBA00077531"/>
    </source>
</evidence>
<evidence type="ECO:0000256" key="1">
    <source>
        <dbReference type="ARBA" id="ARBA00022499"/>
    </source>
</evidence>
<dbReference type="Pfam" id="PF25790">
    <property type="entry name" value="BCD1"/>
    <property type="match status" value="1"/>
</dbReference>
<dbReference type="GO" id="GO:0048254">
    <property type="term" value="P:snoRNA localization"/>
    <property type="evidence" value="ECO:0007669"/>
    <property type="project" value="TreeGrafter"/>
</dbReference>
<feature type="region of interest" description="Disordered" evidence="14">
    <location>
        <begin position="334"/>
        <end position="390"/>
    </location>
</feature>
<dbReference type="Gene3D" id="3.30.60.190">
    <property type="match status" value="1"/>
</dbReference>
<dbReference type="SUPFAM" id="SSF144232">
    <property type="entry name" value="HIT/MYND zinc finger-like"/>
    <property type="match status" value="1"/>
</dbReference>
<dbReference type="AlphaFoldDB" id="A0A1I8NUS8"/>
<keyword evidence="4" id="KW-0479">Metal-binding</keyword>
<dbReference type="CDD" id="cd23023">
    <property type="entry name" value="zf-HIT_BCD1"/>
    <property type="match status" value="1"/>
</dbReference>
<comment type="subunit">
    <text evidence="10">Interacts with FBL, SNU13, NOP58, NUFIP1, RUVBL1, RUVBL2 and TAF9. Interacts (via HIT-type zinc finger) with the RUVBL1/RUVBL2 complex in the presence of ADP.</text>
</comment>
<dbReference type="EnsemblMetazoa" id="SCAU002221-RD">
    <property type="protein sequence ID" value="SCAU002221-PD"/>
    <property type="gene ID" value="SCAU002221"/>
</dbReference>
<evidence type="ECO:0000256" key="3">
    <source>
        <dbReference type="ARBA" id="ARBA00022553"/>
    </source>
</evidence>
<name>A0A1I8NUS8_STOCA</name>
<dbReference type="InterPro" id="IPR057721">
    <property type="entry name" value="BCD1_alpha/beta"/>
</dbReference>
<keyword evidence="5 13" id="KW-0863">Zinc-finger</keyword>
<dbReference type="EnsemblMetazoa" id="SCAU002221-RC">
    <property type="protein sequence ID" value="SCAU002221-PC"/>
    <property type="gene ID" value="SCAU002221"/>
</dbReference>
<dbReference type="STRING" id="35570.A0A1I8NUS8"/>
<dbReference type="OrthoDB" id="272357at2759"/>
<dbReference type="GO" id="GO:0005634">
    <property type="term" value="C:nucleus"/>
    <property type="evidence" value="ECO:0007669"/>
    <property type="project" value="TreeGrafter"/>
</dbReference>
<dbReference type="GO" id="GO:0000463">
    <property type="term" value="P:maturation of LSU-rRNA from tricistronic rRNA transcript (SSU-rRNA, 5.8S rRNA, LSU-rRNA)"/>
    <property type="evidence" value="ECO:0007669"/>
    <property type="project" value="TreeGrafter"/>
</dbReference>
<dbReference type="PROSITE" id="PS51083">
    <property type="entry name" value="ZF_HIT"/>
    <property type="match status" value="1"/>
</dbReference>
<dbReference type="KEGG" id="scac:106085632"/>
<keyword evidence="2" id="KW-0690">Ribosome biogenesis</keyword>
<feature type="region of interest" description="Disordered" evidence="14">
    <location>
        <begin position="20"/>
        <end position="47"/>
    </location>
</feature>
<feature type="compositionally biased region" description="Basic and acidic residues" evidence="14">
    <location>
        <begin position="361"/>
        <end position="381"/>
    </location>
</feature>
<feature type="compositionally biased region" description="Basic and acidic residues" evidence="14">
    <location>
        <begin position="334"/>
        <end position="345"/>
    </location>
</feature>
<proteinExistence type="inferred from homology"/>
<dbReference type="PANTHER" id="PTHR13483:SF3">
    <property type="entry name" value="BOX C_D SNORNA PROTEIN 1"/>
    <property type="match status" value="1"/>
</dbReference>
<reference evidence="16" key="2">
    <citation type="submission" date="2020-05" db="UniProtKB">
        <authorList>
            <consortium name="EnsemblMetazoa"/>
        </authorList>
    </citation>
    <scope>IDENTIFICATION</scope>
    <source>
        <strain evidence="16">USDA</strain>
    </source>
</reference>
<evidence type="ECO:0000256" key="10">
    <source>
        <dbReference type="ARBA" id="ARBA00061949"/>
    </source>
</evidence>
<keyword evidence="17" id="KW-1185">Reference proteome</keyword>
<evidence type="ECO:0000313" key="17">
    <source>
        <dbReference type="Proteomes" id="UP000095300"/>
    </source>
</evidence>